<dbReference type="AlphaFoldDB" id="A0A160IRG4"/>
<dbReference type="PROSITE" id="PS00893">
    <property type="entry name" value="NUDIX_BOX"/>
    <property type="match status" value="1"/>
</dbReference>
<dbReference type="KEGG" id="fpn:ABE65_020665"/>
<keyword evidence="2 3" id="KW-0378">Hydrolase</keyword>
<dbReference type="PANTHER" id="PTHR43046:SF2">
    <property type="entry name" value="8-OXO-DGTP DIPHOSPHATASE-RELATED"/>
    <property type="match status" value="1"/>
</dbReference>
<comment type="similarity">
    <text evidence="3">Belongs to the Nudix hydrolase family.</text>
</comment>
<dbReference type="InterPro" id="IPR015797">
    <property type="entry name" value="NUDIX_hydrolase-like_dom_sf"/>
</dbReference>
<name>A0A160IRG4_9BACL</name>
<proteinExistence type="inferred from homology"/>
<dbReference type="STRING" id="1221500.ABE65_020665"/>
<dbReference type="Proteomes" id="UP000076623">
    <property type="component" value="Chromosome"/>
</dbReference>
<evidence type="ECO:0000259" key="4">
    <source>
        <dbReference type="PROSITE" id="PS51462"/>
    </source>
</evidence>
<dbReference type="GO" id="GO:0016787">
    <property type="term" value="F:hydrolase activity"/>
    <property type="evidence" value="ECO:0007669"/>
    <property type="project" value="UniProtKB-KW"/>
</dbReference>
<evidence type="ECO:0000256" key="1">
    <source>
        <dbReference type="ARBA" id="ARBA00001946"/>
    </source>
</evidence>
<dbReference type="SUPFAM" id="SSF55811">
    <property type="entry name" value="Nudix"/>
    <property type="match status" value="1"/>
</dbReference>
<dbReference type="Pfam" id="PF00293">
    <property type="entry name" value="NUDIX"/>
    <property type="match status" value="1"/>
</dbReference>
<comment type="cofactor">
    <cofactor evidence="1">
        <name>Mg(2+)</name>
        <dbReference type="ChEBI" id="CHEBI:18420"/>
    </cofactor>
</comment>
<dbReference type="PANTHER" id="PTHR43046">
    <property type="entry name" value="GDP-MANNOSE MANNOSYL HYDROLASE"/>
    <property type="match status" value="1"/>
</dbReference>
<sequence>MAYYEDLRKYVGTAPLILPGSVVIIVNEKDEILLQHRTDGGWGLPGGLMELGESFEETAIREVKEETGLDVEGLTQLHVYSGQDHYIKNANGDELYAVTAVYTAHSVSGKLTIDHNESHDFQYFKHDQLPKDTLGGARKYITNYIEMKNQNKAYR</sequence>
<evidence type="ECO:0000313" key="6">
    <source>
        <dbReference type="Proteomes" id="UP000076623"/>
    </source>
</evidence>
<dbReference type="Gene3D" id="3.90.79.10">
    <property type="entry name" value="Nucleoside Triphosphate Pyrophosphohydrolase"/>
    <property type="match status" value="1"/>
</dbReference>
<dbReference type="CDD" id="cd04677">
    <property type="entry name" value="NUDIX_Hydrolase"/>
    <property type="match status" value="1"/>
</dbReference>
<dbReference type="EMBL" id="CP015378">
    <property type="protein sequence ID" value="ANC79084.1"/>
    <property type="molecule type" value="Genomic_DNA"/>
</dbReference>
<accession>A0A160IRG4</accession>
<dbReference type="PRINTS" id="PR00502">
    <property type="entry name" value="NUDIXFAMILY"/>
</dbReference>
<feature type="domain" description="Nudix hydrolase" evidence="4">
    <location>
        <begin position="15"/>
        <end position="146"/>
    </location>
</feature>
<dbReference type="InterPro" id="IPR020084">
    <property type="entry name" value="NUDIX_hydrolase_CS"/>
</dbReference>
<evidence type="ECO:0000313" key="5">
    <source>
        <dbReference type="EMBL" id="ANC79084.1"/>
    </source>
</evidence>
<protein>
    <submittedName>
        <fullName evidence="5">DNA mismatch repair protein MutT</fullName>
    </submittedName>
</protein>
<dbReference type="InterPro" id="IPR020476">
    <property type="entry name" value="Nudix_hydrolase"/>
</dbReference>
<evidence type="ECO:0000256" key="2">
    <source>
        <dbReference type="ARBA" id="ARBA00022801"/>
    </source>
</evidence>
<organism evidence="5 6">
    <name type="scientific">Fictibacillus phosphorivorans</name>
    <dbReference type="NCBI Taxonomy" id="1221500"/>
    <lineage>
        <taxon>Bacteria</taxon>
        <taxon>Bacillati</taxon>
        <taxon>Bacillota</taxon>
        <taxon>Bacilli</taxon>
        <taxon>Bacillales</taxon>
        <taxon>Fictibacillaceae</taxon>
        <taxon>Fictibacillus</taxon>
    </lineage>
</organism>
<evidence type="ECO:0000256" key="3">
    <source>
        <dbReference type="RuleBase" id="RU003476"/>
    </source>
</evidence>
<dbReference type="InterPro" id="IPR000086">
    <property type="entry name" value="NUDIX_hydrolase_dom"/>
</dbReference>
<dbReference type="PROSITE" id="PS51462">
    <property type="entry name" value="NUDIX"/>
    <property type="match status" value="1"/>
</dbReference>
<reference evidence="5 6" key="1">
    <citation type="submission" date="2016-04" db="EMBL/GenBank/DDBJ databases">
        <title>Complete genome sequence of Fictibacillus phosphorivorans G25-29, a strain toxic to nematodes.</title>
        <authorList>
            <person name="Zheng Z."/>
        </authorList>
    </citation>
    <scope>NUCLEOTIDE SEQUENCE [LARGE SCALE GENOMIC DNA]</scope>
    <source>
        <strain evidence="5 6">G25-29</strain>
    </source>
</reference>
<dbReference type="RefSeq" id="WP_066399261.1">
    <property type="nucleotide sequence ID" value="NZ_CP015378.1"/>
</dbReference>
<keyword evidence="6" id="KW-1185">Reference proteome</keyword>
<gene>
    <name evidence="5" type="ORF">ABE65_020665</name>
</gene>